<dbReference type="GO" id="GO:0004657">
    <property type="term" value="F:proline dehydrogenase activity"/>
    <property type="evidence" value="ECO:0007669"/>
    <property type="project" value="UniProtKB-EC"/>
</dbReference>
<evidence type="ECO:0000256" key="6">
    <source>
        <dbReference type="ARBA" id="ARBA00023002"/>
    </source>
</evidence>
<evidence type="ECO:0000313" key="11">
    <source>
        <dbReference type="EMBL" id="ASJ53909.1"/>
    </source>
</evidence>
<proteinExistence type="predicted"/>
<protein>
    <recommendedName>
        <fullName evidence="2">proline dehydrogenase</fullName>
        <ecNumber evidence="2">1.5.5.2</ecNumber>
    </recommendedName>
</protein>
<dbReference type="InterPro" id="IPR002872">
    <property type="entry name" value="Proline_DH_dom"/>
</dbReference>
<feature type="binding site" evidence="9">
    <location>
        <begin position="194"/>
        <end position="196"/>
    </location>
    <ligand>
        <name>FAD</name>
        <dbReference type="ChEBI" id="CHEBI:57692"/>
    </ligand>
</feature>
<evidence type="ECO:0000256" key="2">
    <source>
        <dbReference type="ARBA" id="ARBA00012695"/>
    </source>
</evidence>
<evidence type="ECO:0000256" key="4">
    <source>
        <dbReference type="ARBA" id="ARBA00022741"/>
    </source>
</evidence>
<dbReference type="RefSeq" id="WP_088907705.1">
    <property type="nucleotide sequence ID" value="NZ_CP018145.1"/>
</dbReference>
<comment type="catalytic activity">
    <reaction evidence="8">
        <text>L-proline + a quinone = (S)-1-pyrroline-5-carboxylate + a quinol + H(+)</text>
        <dbReference type="Rhea" id="RHEA:23784"/>
        <dbReference type="ChEBI" id="CHEBI:15378"/>
        <dbReference type="ChEBI" id="CHEBI:17388"/>
        <dbReference type="ChEBI" id="CHEBI:24646"/>
        <dbReference type="ChEBI" id="CHEBI:60039"/>
        <dbReference type="ChEBI" id="CHEBI:132124"/>
        <dbReference type="EC" id="1.5.5.2"/>
    </reaction>
</comment>
<dbReference type="InterPro" id="IPR008219">
    <property type="entry name" value="PRODH_bac_arc"/>
</dbReference>
<comment type="cofactor">
    <cofactor evidence="9">
        <name>FAD</name>
        <dbReference type="ChEBI" id="CHEBI:57692"/>
    </cofactor>
    <text evidence="9">Binds 1 FAD per subunit.</text>
</comment>
<name>A0A220MGI1_9BACL</name>
<keyword evidence="4 9" id="KW-0547">Nucleotide-binding</keyword>
<dbReference type="Pfam" id="PF01619">
    <property type="entry name" value="Pro_dh"/>
    <property type="match status" value="1"/>
</dbReference>
<evidence type="ECO:0000256" key="7">
    <source>
        <dbReference type="ARBA" id="ARBA00023062"/>
    </source>
</evidence>
<feature type="binding site" evidence="9">
    <location>
        <position position="142"/>
    </location>
    <ligand>
        <name>FAD</name>
        <dbReference type="ChEBI" id="CHEBI:57692"/>
    </ligand>
</feature>
<dbReference type="UniPathway" id="UPA00261">
    <property type="reaction ID" value="UER00373"/>
</dbReference>
<dbReference type="PANTHER" id="PTHR13914">
    <property type="entry name" value="PROLINE OXIDASE"/>
    <property type="match status" value="1"/>
</dbReference>
<feature type="binding site" evidence="9">
    <location>
        <position position="170"/>
    </location>
    <ligand>
        <name>FAD</name>
        <dbReference type="ChEBI" id="CHEBI:57692"/>
    </ligand>
</feature>
<dbReference type="PIRSF" id="PIRSF000196">
    <property type="entry name" value="Pro_dehydrog"/>
    <property type="match status" value="1"/>
</dbReference>
<dbReference type="Proteomes" id="UP000197781">
    <property type="component" value="Chromosome"/>
</dbReference>
<organism evidence="11 12">
    <name type="scientific">Brevibacillus formosus</name>
    <dbReference type="NCBI Taxonomy" id="54913"/>
    <lineage>
        <taxon>Bacteria</taxon>
        <taxon>Bacillati</taxon>
        <taxon>Bacillota</taxon>
        <taxon>Bacilli</taxon>
        <taxon>Bacillales</taxon>
        <taxon>Paenibacillaceae</taxon>
        <taxon>Brevibacillus</taxon>
    </lineage>
</organism>
<dbReference type="PANTHER" id="PTHR13914:SF0">
    <property type="entry name" value="PROLINE DEHYDROGENASE 1, MITOCHONDRIAL"/>
    <property type="match status" value="1"/>
</dbReference>
<keyword evidence="7" id="KW-0642">Proline metabolism</keyword>
<dbReference type="GO" id="GO:0010133">
    <property type="term" value="P:L-proline catabolic process to L-glutamate"/>
    <property type="evidence" value="ECO:0007669"/>
    <property type="project" value="UniProtKB-UniPathway"/>
</dbReference>
<evidence type="ECO:0000256" key="9">
    <source>
        <dbReference type="PIRSR" id="PIRSR000196-2"/>
    </source>
</evidence>
<dbReference type="AlphaFoldDB" id="A0A220MGI1"/>
<evidence type="ECO:0000256" key="8">
    <source>
        <dbReference type="ARBA" id="ARBA00048779"/>
    </source>
</evidence>
<evidence type="ECO:0000256" key="5">
    <source>
        <dbReference type="ARBA" id="ARBA00022827"/>
    </source>
</evidence>
<comment type="pathway">
    <text evidence="1">Amino-acid degradation; L-proline degradation into L-glutamate; L-glutamate from L-proline: step 1/2.</text>
</comment>
<dbReference type="EMBL" id="CP018145">
    <property type="protein sequence ID" value="ASJ53909.1"/>
    <property type="molecule type" value="Genomic_DNA"/>
</dbReference>
<gene>
    <name evidence="11" type="ORF">BP422_10365</name>
</gene>
<dbReference type="GO" id="GO:0000166">
    <property type="term" value="F:nucleotide binding"/>
    <property type="evidence" value="ECO:0007669"/>
    <property type="project" value="UniProtKB-KW"/>
</dbReference>
<reference evidence="11 12" key="1">
    <citation type="submission" date="2016-11" db="EMBL/GenBank/DDBJ databases">
        <authorList>
            <person name="Jaros S."/>
            <person name="Januszkiewicz K."/>
            <person name="Wedrychowicz H."/>
        </authorList>
    </citation>
    <scope>NUCLEOTIDE SEQUENCE [LARGE SCALE GENOMIC DNA]</scope>
    <source>
        <strain evidence="11 12">NF2</strain>
    </source>
</reference>
<evidence type="ECO:0000313" key="12">
    <source>
        <dbReference type="Proteomes" id="UP000197781"/>
    </source>
</evidence>
<dbReference type="KEGG" id="bfm:BP422_10365"/>
<feature type="domain" description="Proline dehydrogenase" evidence="10">
    <location>
        <begin position="57"/>
        <end position="296"/>
    </location>
</feature>
<keyword evidence="5 9" id="KW-0274">FAD</keyword>
<dbReference type="InterPro" id="IPR029041">
    <property type="entry name" value="FAD-linked_oxidoreductase-like"/>
</dbReference>
<dbReference type="InterPro" id="IPR015659">
    <property type="entry name" value="Proline_oxidase"/>
</dbReference>
<evidence type="ECO:0000256" key="1">
    <source>
        <dbReference type="ARBA" id="ARBA00004739"/>
    </source>
</evidence>
<evidence type="ECO:0000256" key="3">
    <source>
        <dbReference type="ARBA" id="ARBA00022630"/>
    </source>
</evidence>
<evidence type="ECO:0000259" key="10">
    <source>
        <dbReference type="Pfam" id="PF01619"/>
    </source>
</evidence>
<feature type="binding site" evidence="9">
    <location>
        <begin position="233"/>
        <end position="234"/>
    </location>
    <ligand>
        <name>FAD</name>
        <dbReference type="ChEBI" id="CHEBI:57692"/>
    </ligand>
</feature>
<dbReference type="SUPFAM" id="SSF51730">
    <property type="entry name" value="FAD-linked oxidoreductase"/>
    <property type="match status" value="1"/>
</dbReference>
<accession>A0A220MGI1</accession>
<dbReference type="EC" id="1.5.5.2" evidence="2"/>
<keyword evidence="3" id="KW-0285">Flavoprotein</keyword>
<sequence>MNHELDWEQRLTDTLKTVARRQDIKSYVELTPWLNRLLRRAAGQYVAGENRQDGLAATRRLADMGYKISLEYIGENTLDAKMCQAAVEEMKSLIRELGEIGDRVSFDLSHIGLSVKKDLAYRQLMKLADEARTANVELFVSMEESAKTDLILDTYQKAVAHYPNIGITLQAHLHRTPMDLAVLSDSPRLIRIVKGAYQEPATHALSRSSELDERYLTLVQDAIHRGHRVSIATHDERIINEAIHLGLLDSGSAEFEMLYGIRPELSAKLQSAGYPVRIYVTYGREWFLYLCHRIAEYPPNLYRAVADMASDEAVEPYRAYIRAPKE</sequence>
<dbReference type="Gene3D" id="3.20.20.220">
    <property type="match status" value="1"/>
</dbReference>
<keyword evidence="6" id="KW-0560">Oxidoreductase</keyword>